<dbReference type="Gene3D" id="3.30.1930.10">
    <property type="entry name" value="capsid protein of prophage domain"/>
    <property type="match status" value="1"/>
</dbReference>
<dbReference type="InterPro" id="IPR005564">
    <property type="entry name" value="Major_capsid_GpE"/>
</dbReference>
<proteinExistence type="inferred from homology"/>
<dbReference type="Proteomes" id="UP001296776">
    <property type="component" value="Unassembled WGS sequence"/>
</dbReference>
<evidence type="ECO:0008006" key="3">
    <source>
        <dbReference type="Google" id="ProtNLM"/>
    </source>
</evidence>
<reference evidence="1" key="2">
    <citation type="journal article" date="2020" name="Microorganisms">
        <title>Osmotic Adaptation and Compatible Solute Biosynthesis of Phototrophic Bacteria as Revealed from Genome Analyses.</title>
        <authorList>
            <person name="Imhoff J.F."/>
            <person name="Rahn T."/>
            <person name="Kunzel S."/>
            <person name="Keller A."/>
            <person name="Neulinger S.C."/>
        </authorList>
    </citation>
    <scope>NUCLEOTIDE SEQUENCE</scope>
    <source>
        <strain evidence="1">DSM 11080</strain>
    </source>
</reference>
<dbReference type="RefSeq" id="WP_200346332.1">
    <property type="nucleotide sequence ID" value="NZ_NRSJ01000018.1"/>
</dbReference>
<comment type="caution">
    <text evidence="1">The sequence shown here is derived from an EMBL/GenBank/DDBJ whole genome shotgun (WGS) entry which is preliminary data.</text>
</comment>
<dbReference type="EMBL" id="NRSJ01000018">
    <property type="protein sequence ID" value="MBK1705121.1"/>
    <property type="molecule type" value="Genomic_DNA"/>
</dbReference>
<dbReference type="Pfam" id="PF03864">
    <property type="entry name" value="Phage_cap_E"/>
    <property type="match status" value="1"/>
</dbReference>
<protein>
    <recommendedName>
        <fullName evidence="3">Phage major capsid protein E</fullName>
    </recommendedName>
</protein>
<keyword evidence="2" id="KW-1185">Reference proteome</keyword>
<dbReference type="AlphaFoldDB" id="A0AAJ0U4K7"/>
<name>A0AAJ0U4K7_9GAMM</name>
<dbReference type="Gene3D" id="3.15.30.10">
    <property type="entry name" value="putative capsid protein of prophage domain like"/>
    <property type="match status" value="1"/>
</dbReference>
<reference evidence="1" key="1">
    <citation type="submission" date="2017-08" db="EMBL/GenBank/DDBJ databases">
        <authorList>
            <person name="Imhoff J.F."/>
            <person name="Rahn T."/>
            <person name="Kuenzel S."/>
            <person name="Neulinger S.C."/>
        </authorList>
    </citation>
    <scope>NUCLEOTIDE SEQUENCE</scope>
    <source>
        <strain evidence="1">DSM 11080</strain>
    </source>
</reference>
<evidence type="ECO:0000313" key="1">
    <source>
        <dbReference type="EMBL" id="MBK1705121.1"/>
    </source>
</evidence>
<sequence>MYDTQSLARLIENIPRPSSFLLDLWFPSVQTSPAEEIVFDIRDGARKVAPFVSPLVAGKVVTDQGFRTNTFSPAYIKIKTPIDPKRPLKRQAGETIGGGFHPGTRARDLVAALAAEHVDMLHQRLELMAAEALLDGQVTVSGDQYPTHVVDFGRKAEHSIDISATGDWLSSTPTNDLTDWSMRLLQACGQRPSDAVMGLAAYQALIKHDDVKERLETRRLEGTRLQGGPDLAAPGASYMGELDGLPIYVHVDWYVDPDTGEESLIVPTNHVILAAPALNGTRAFGAIRDHDLSFIAQPFAAKSWTDHDPSVRYLMTQSAPLIVPVVPNASLSAKVLPD</sequence>
<evidence type="ECO:0000313" key="2">
    <source>
        <dbReference type="Proteomes" id="UP001296776"/>
    </source>
</evidence>
<gene>
    <name evidence="1" type="ORF">CKO40_11355</name>
</gene>
<dbReference type="HAMAP" id="MF_04133">
    <property type="entry name" value="CAPSID_LAMBDA"/>
    <property type="match status" value="1"/>
</dbReference>
<organism evidence="1 2">
    <name type="scientific">Halochromatium glycolicum</name>
    <dbReference type="NCBI Taxonomy" id="85075"/>
    <lineage>
        <taxon>Bacteria</taxon>
        <taxon>Pseudomonadati</taxon>
        <taxon>Pseudomonadota</taxon>
        <taxon>Gammaproteobacteria</taxon>
        <taxon>Chromatiales</taxon>
        <taxon>Chromatiaceae</taxon>
        <taxon>Halochromatium</taxon>
    </lineage>
</organism>
<accession>A0AAJ0U4K7</accession>